<accession>A0ABQ3XUD6</accession>
<gene>
    <name evidence="1" type="ORF">Aco03nite_104440</name>
</gene>
<name>A0ABQ3XUD6_9ACTN</name>
<proteinExistence type="predicted"/>
<comment type="caution">
    <text evidence="1">The sequence shown here is derived from an EMBL/GenBank/DDBJ whole genome shotgun (WGS) entry which is preliminary data.</text>
</comment>
<evidence type="ECO:0000313" key="2">
    <source>
        <dbReference type="Proteomes" id="UP000612282"/>
    </source>
</evidence>
<dbReference type="EMBL" id="BOMG01000159">
    <property type="protein sequence ID" value="GID62040.1"/>
    <property type="molecule type" value="Genomic_DNA"/>
</dbReference>
<keyword evidence="2" id="KW-1185">Reference proteome</keyword>
<evidence type="ECO:0000313" key="1">
    <source>
        <dbReference type="EMBL" id="GID62040.1"/>
    </source>
</evidence>
<protein>
    <submittedName>
        <fullName evidence="1">Uncharacterized protein</fullName>
    </submittedName>
</protein>
<sequence>MFEVSAIDRLSLGKHVCVMVNDDASRLRILAACIRPSPGDRHRILYSGGGAGDIEAQLVAHCIDARGFLANGQVQMAAPEGFLSGWRIVRCAHNGRREACHLNQARPTVTGGRPISSPAGLSVTRSKFVVVG</sequence>
<dbReference type="RefSeq" id="WP_203810607.1">
    <property type="nucleotide sequence ID" value="NZ_BAAAQE010000057.1"/>
</dbReference>
<dbReference type="Proteomes" id="UP000612282">
    <property type="component" value="Unassembled WGS sequence"/>
</dbReference>
<reference evidence="1 2" key="1">
    <citation type="submission" date="2021-01" db="EMBL/GenBank/DDBJ databases">
        <title>Whole genome shotgun sequence of Actinoplanes couchii NBRC 106145.</title>
        <authorList>
            <person name="Komaki H."/>
            <person name="Tamura T."/>
        </authorList>
    </citation>
    <scope>NUCLEOTIDE SEQUENCE [LARGE SCALE GENOMIC DNA]</scope>
    <source>
        <strain evidence="1 2">NBRC 106145</strain>
    </source>
</reference>
<organism evidence="1 2">
    <name type="scientific">Actinoplanes couchii</name>
    <dbReference type="NCBI Taxonomy" id="403638"/>
    <lineage>
        <taxon>Bacteria</taxon>
        <taxon>Bacillati</taxon>
        <taxon>Actinomycetota</taxon>
        <taxon>Actinomycetes</taxon>
        <taxon>Micromonosporales</taxon>
        <taxon>Micromonosporaceae</taxon>
        <taxon>Actinoplanes</taxon>
    </lineage>
</organism>